<dbReference type="Pfam" id="PF17956">
    <property type="entry name" value="NAPRTase_C"/>
    <property type="match status" value="1"/>
</dbReference>
<dbReference type="CDD" id="cd01570">
    <property type="entry name" value="NAPRTase_A"/>
    <property type="match status" value="1"/>
</dbReference>
<dbReference type="GO" id="GO:0004516">
    <property type="term" value="F:nicotinate phosphoribosyltransferase activity"/>
    <property type="evidence" value="ECO:0007669"/>
    <property type="project" value="UniProtKB-UniRule"/>
</dbReference>
<evidence type="ECO:0000256" key="9">
    <source>
        <dbReference type="RuleBase" id="RU365100"/>
    </source>
</evidence>
<dbReference type="InterPro" id="IPR040727">
    <property type="entry name" value="NAPRTase_N"/>
</dbReference>
<dbReference type="PANTHER" id="PTHR11098:SF1">
    <property type="entry name" value="NICOTINATE PHOSPHORIBOSYLTRANSFERASE"/>
    <property type="match status" value="1"/>
</dbReference>
<dbReference type="PANTHER" id="PTHR11098">
    <property type="entry name" value="NICOTINATE PHOSPHORIBOSYLTRANSFERASE"/>
    <property type="match status" value="1"/>
</dbReference>
<organism evidence="13 14">
    <name type="scientific">SAR324 cluster bacterium</name>
    <dbReference type="NCBI Taxonomy" id="2024889"/>
    <lineage>
        <taxon>Bacteria</taxon>
        <taxon>Deltaproteobacteria</taxon>
        <taxon>SAR324 cluster</taxon>
    </lineage>
</organism>
<keyword evidence="5 9" id="KW-0436">Ligase</keyword>
<evidence type="ECO:0000256" key="7">
    <source>
        <dbReference type="ARBA" id="ARBA00022679"/>
    </source>
</evidence>
<accession>A0A2A4T9A0</accession>
<dbReference type="Pfam" id="PF04095">
    <property type="entry name" value="NAPRTase"/>
    <property type="match status" value="1"/>
</dbReference>
<dbReference type="GO" id="GO:0047280">
    <property type="term" value="F:nicotinamide phosphoribosyltransferase activity"/>
    <property type="evidence" value="ECO:0007669"/>
    <property type="project" value="UniProtKB-ARBA"/>
</dbReference>
<dbReference type="InterPro" id="IPR006405">
    <property type="entry name" value="Nic_PRibTrfase_pncB"/>
</dbReference>
<dbReference type="NCBIfam" id="NF009131">
    <property type="entry name" value="PRK12484.1"/>
    <property type="match status" value="1"/>
</dbReference>
<dbReference type="Proteomes" id="UP000218113">
    <property type="component" value="Unassembled WGS sequence"/>
</dbReference>
<comment type="similarity">
    <text evidence="2 9">Belongs to the NAPRTase family.</text>
</comment>
<dbReference type="NCBIfam" id="NF006695">
    <property type="entry name" value="PRK09243.1-2"/>
    <property type="match status" value="1"/>
</dbReference>
<dbReference type="FunFam" id="3.20.20.70:FF:000076">
    <property type="entry name" value="Nicotinate phosphoribosyltransferase"/>
    <property type="match status" value="1"/>
</dbReference>
<evidence type="ECO:0000259" key="11">
    <source>
        <dbReference type="Pfam" id="PF17767"/>
    </source>
</evidence>
<comment type="pathway">
    <text evidence="1 9">Cofactor biosynthesis; NAD(+) biosynthesis; nicotinate D-ribonucleotide from nicotinate: step 1/1.</text>
</comment>
<comment type="PTM">
    <text evidence="9">Transiently phosphorylated on a His residue during the reaction cycle. Phosphorylation strongly increases the affinity for substrates and increases the rate of nicotinate D-ribonucleotide production. Dephosphorylation regenerates the low-affinity form of the enzyme, leading to product release.</text>
</comment>
<name>A0A2A4T9A0_9DELT</name>
<comment type="caution">
    <text evidence="13">The sequence shown here is derived from an EMBL/GenBank/DDBJ whole genome shotgun (WGS) entry which is preliminary data.</text>
</comment>
<feature type="domain" description="Nicotinate/nicotinamide phosphoribosyltransferase" evidence="10">
    <location>
        <begin position="167"/>
        <end position="354"/>
    </location>
</feature>
<evidence type="ECO:0000256" key="4">
    <source>
        <dbReference type="ARBA" id="ARBA00022553"/>
    </source>
</evidence>
<evidence type="ECO:0000313" key="14">
    <source>
        <dbReference type="Proteomes" id="UP000218113"/>
    </source>
</evidence>
<evidence type="ECO:0000256" key="2">
    <source>
        <dbReference type="ARBA" id="ARBA00010897"/>
    </source>
</evidence>
<evidence type="ECO:0000259" key="10">
    <source>
        <dbReference type="Pfam" id="PF04095"/>
    </source>
</evidence>
<keyword evidence="6 9" id="KW-0662">Pyridine nucleotide biosynthesis</keyword>
<keyword evidence="7 9" id="KW-0808">Transferase</keyword>
<reference evidence="14" key="1">
    <citation type="submission" date="2017-08" db="EMBL/GenBank/DDBJ databases">
        <title>A dynamic microbial community with high functional redundancy inhabits the cold, oxic subseafloor aquifer.</title>
        <authorList>
            <person name="Tully B.J."/>
            <person name="Wheat C.G."/>
            <person name="Glazer B.T."/>
            <person name="Huber J.A."/>
        </authorList>
    </citation>
    <scope>NUCLEOTIDE SEQUENCE [LARGE SCALE GENOMIC DNA]</scope>
</reference>
<feature type="domain" description="Nicotinate phosphoribosyltransferase N-terminal" evidence="11">
    <location>
        <begin position="14"/>
        <end position="144"/>
    </location>
</feature>
<dbReference type="InterPro" id="IPR041525">
    <property type="entry name" value="N/Namide_PRibTrfase"/>
</dbReference>
<dbReference type="InterPro" id="IPR007229">
    <property type="entry name" value="Nic_PRibTrfase-Fam"/>
</dbReference>
<protein>
    <recommendedName>
        <fullName evidence="3 9">Nicotinate phosphoribosyltransferase</fullName>
        <ecNumber evidence="3 9">6.3.4.21</ecNumber>
    </recommendedName>
</protein>
<dbReference type="SUPFAM" id="SSF51690">
    <property type="entry name" value="Nicotinate/Quinolinate PRTase C-terminal domain-like"/>
    <property type="match status" value="1"/>
</dbReference>
<dbReference type="PIRSF" id="PIRSF000484">
    <property type="entry name" value="NAPRT"/>
    <property type="match status" value="1"/>
</dbReference>
<dbReference type="Gene3D" id="3.20.140.10">
    <property type="entry name" value="nicotinate phosphoribosyltransferase"/>
    <property type="match status" value="1"/>
</dbReference>
<proteinExistence type="inferred from homology"/>
<sequence length="493" mass="55159">MSHNMLPHYQSLALFTDLYQLTMGYGYWKLGNAGQEAIFTLNIRDNPFEGGYTVCAGLGPMIEALKNFRFEEDDITYLASLRGQDEIPLFPQDYLDYLGQLELTCDIDAVPEGTVVFPHEPLVRVQGPILECQILETLLLNIINFSSLIATKASRICWAAKGEPVLEFGARRAQGIDGGLSASRAAYIGGCTGTSNLLAGKYYGIPVKGTHAHSWVMSFDSEAEAFQEYADCMPQNCVFLVDTYNTVEGVRQAIIVAQKMKKKGQKPIGIRLDSGDLAYLSIIARKMLDKAGLQEMSIVGSNDLDEFIIRSLKGQKCKVTVWGVGTNLVTAAGQSALGGVYKMTAIKKEGQWFPKIKLSEQSVKINTPGKLQLRRFFRKNGMVIADAIYDEHQLNEKPSWKIFDPKDPLRSRKIQNYHHYQDLLVPILRQGKVVYDTPDVHSVRSYSLEQKEKFHAGVKRFVHPHSYPAGLEESLHQKKVDLITQLRDASLQT</sequence>
<dbReference type="GO" id="GO:0034355">
    <property type="term" value="P:NAD+ biosynthetic process via the salvage pathway"/>
    <property type="evidence" value="ECO:0007669"/>
    <property type="project" value="UniProtKB-ARBA"/>
</dbReference>
<dbReference type="GO" id="GO:0005829">
    <property type="term" value="C:cytosol"/>
    <property type="evidence" value="ECO:0007669"/>
    <property type="project" value="TreeGrafter"/>
</dbReference>
<dbReference type="EC" id="6.3.4.21" evidence="3 9"/>
<dbReference type="InterPro" id="IPR036068">
    <property type="entry name" value="Nicotinate_pribotase-like_C"/>
</dbReference>
<dbReference type="Gene3D" id="3.20.20.70">
    <property type="entry name" value="Aldolase class I"/>
    <property type="match status" value="1"/>
</dbReference>
<evidence type="ECO:0000256" key="1">
    <source>
        <dbReference type="ARBA" id="ARBA00004952"/>
    </source>
</evidence>
<dbReference type="EMBL" id="NVSR01000011">
    <property type="protein sequence ID" value="PCI29705.1"/>
    <property type="molecule type" value="Genomic_DNA"/>
</dbReference>
<feature type="domain" description="Nicotinate phosphoribosyltransferase C-terminal" evidence="12">
    <location>
        <begin position="372"/>
        <end position="479"/>
    </location>
</feature>
<comment type="catalytic activity">
    <reaction evidence="8 9">
        <text>5-phospho-alpha-D-ribose 1-diphosphate + nicotinate + ATP + H2O = nicotinate beta-D-ribonucleotide + ADP + phosphate + diphosphate</text>
        <dbReference type="Rhea" id="RHEA:36163"/>
        <dbReference type="ChEBI" id="CHEBI:15377"/>
        <dbReference type="ChEBI" id="CHEBI:30616"/>
        <dbReference type="ChEBI" id="CHEBI:32544"/>
        <dbReference type="ChEBI" id="CHEBI:33019"/>
        <dbReference type="ChEBI" id="CHEBI:43474"/>
        <dbReference type="ChEBI" id="CHEBI:57502"/>
        <dbReference type="ChEBI" id="CHEBI:58017"/>
        <dbReference type="ChEBI" id="CHEBI:456216"/>
        <dbReference type="EC" id="6.3.4.21"/>
    </reaction>
</comment>
<gene>
    <name evidence="13" type="ORF">COB67_03490</name>
</gene>
<keyword evidence="4" id="KW-0597">Phosphoprotein</keyword>
<dbReference type="InterPro" id="IPR041619">
    <property type="entry name" value="NAPRTase_C"/>
</dbReference>
<comment type="function">
    <text evidence="9">Catalyzes the first step in the biosynthesis of NAD from nicotinic acid, the ATP-dependent synthesis of beta-nicotinate D-ribonucleotide from nicotinate and 5-phospho-D-ribose 1-phosphate.</text>
</comment>
<dbReference type="InterPro" id="IPR013785">
    <property type="entry name" value="Aldolase_TIM"/>
</dbReference>
<dbReference type="Pfam" id="PF17767">
    <property type="entry name" value="NAPRTase_N"/>
    <property type="match status" value="1"/>
</dbReference>
<evidence type="ECO:0000256" key="6">
    <source>
        <dbReference type="ARBA" id="ARBA00022642"/>
    </source>
</evidence>
<dbReference type="SUPFAM" id="SSF54675">
    <property type="entry name" value="Nicotinate/Quinolinate PRTase N-terminal domain-like"/>
    <property type="match status" value="1"/>
</dbReference>
<evidence type="ECO:0000256" key="5">
    <source>
        <dbReference type="ARBA" id="ARBA00022598"/>
    </source>
</evidence>
<dbReference type="AlphaFoldDB" id="A0A2A4T9A0"/>
<evidence type="ECO:0000256" key="8">
    <source>
        <dbReference type="ARBA" id="ARBA00048668"/>
    </source>
</evidence>
<evidence type="ECO:0000313" key="13">
    <source>
        <dbReference type="EMBL" id="PCI29705.1"/>
    </source>
</evidence>
<evidence type="ECO:0000256" key="3">
    <source>
        <dbReference type="ARBA" id="ARBA00013236"/>
    </source>
</evidence>
<dbReference type="NCBIfam" id="TIGR01513">
    <property type="entry name" value="NAPRTase_put"/>
    <property type="match status" value="1"/>
</dbReference>
<keyword evidence="13" id="KW-0328">Glycosyltransferase</keyword>
<evidence type="ECO:0000259" key="12">
    <source>
        <dbReference type="Pfam" id="PF17956"/>
    </source>
</evidence>
<dbReference type="UniPathway" id="UPA00253">
    <property type="reaction ID" value="UER00457"/>
</dbReference>